<feature type="region of interest" description="Disordered" evidence="1">
    <location>
        <begin position="160"/>
        <end position="206"/>
    </location>
</feature>
<feature type="region of interest" description="Disordered" evidence="1">
    <location>
        <begin position="77"/>
        <end position="136"/>
    </location>
</feature>
<evidence type="ECO:0000256" key="1">
    <source>
        <dbReference type="SAM" id="MobiDB-lite"/>
    </source>
</evidence>
<feature type="compositionally biased region" description="Basic and acidic residues" evidence="1">
    <location>
        <begin position="81"/>
        <end position="94"/>
    </location>
</feature>
<protein>
    <submittedName>
        <fullName evidence="2">Uncharacterized protein</fullName>
    </submittedName>
</protein>
<sequence>MASAQHSASSLNGILNMGLTADGTRIGYPAQLLGPEHIDRRDFNAGLQGIINGIFNQIKGGEQTFGDALERMVNVGRAGVQRHDERQARPRPQESRTGASHAPEEHAEDAIEEEAPPLPRRAGSTRSQRSDPSTAIHEEAVRAYAASGGSLEAWRRGLDIAEPPQEQPPPRTHATELSVVDDASEPPPALPPRPHAYQAAPIDTKEQEDALRAYNTLRGGGIRNSLALAGAQATSGHHTTSRNNLAGQSEHVREVHHHHGSATSGSADGDGDEEFDDDDGQQF</sequence>
<dbReference type="Proteomes" id="UP000063429">
    <property type="component" value="Chromosome"/>
</dbReference>
<feature type="compositionally biased region" description="Polar residues" evidence="1">
    <location>
        <begin position="232"/>
        <end position="247"/>
    </location>
</feature>
<feature type="region of interest" description="Disordered" evidence="1">
    <location>
        <begin position="228"/>
        <end position="283"/>
    </location>
</feature>
<feature type="compositionally biased region" description="Pro residues" evidence="1">
    <location>
        <begin position="185"/>
        <end position="194"/>
    </location>
</feature>
<dbReference type="EMBL" id="CP011409">
    <property type="protein sequence ID" value="AKZ62919.1"/>
    <property type="molecule type" value="Genomic_DNA"/>
</dbReference>
<reference evidence="3" key="1">
    <citation type="journal article" date="2015" name="Genome Announc.">
        <title>Complete Genome Sequence of Herbaspirillum hiltneri N3 (DSM 17495), Isolated from Surface-Sterilized Wheat Roots.</title>
        <authorList>
            <person name="Guizelini D."/>
            <person name="Saizaki P.M."/>
            <person name="Coimbra N.A."/>
            <person name="Weiss V.A."/>
            <person name="Faoro H."/>
            <person name="Sfeir M.Z."/>
            <person name="Baura V.A."/>
            <person name="Monteiro R.A."/>
            <person name="Chubatsu L.S."/>
            <person name="Souza E.M."/>
            <person name="Cruz L.M."/>
            <person name="Pedrosa F.O."/>
            <person name="Raittz R.T."/>
            <person name="Marchaukoski J.N."/>
            <person name="Steffens M.B."/>
        </authorList>
    </citation>
    <scope>NUCLEOTIDE SEQUENCE [LARGE SCALE GENOMIC DNA]</scope>
    <source>
        <strain evidence="3">N3</strain>
    </source>
</reference>
<feature type="compositionally biased region" description="Acidic residues" evidence="1">
    <location>
        <begin position="269"/>
        <end position="283"/>
    </location>
</feature>
<evidence type="ECO:0000313" key="2">
    <source>
        <dbReference type="EMBL" id="AKZ62919.1"/>
    </source>
</evidence>
<organism evidence="2 3">
    <name type="scientific">Herbaspirillum hiltneri N3</name>
    <dbReference type="NCBI Taxonomy" id="1262470"/>
    <lineage>
        <taxon>Bacteria</taxon>
        <taxon>Pseudomonadati</taxon>
        <taxon>Pseudomonadota</taxon>
        <taxon>Betaproteobacteria</taxon>
        <taxon>Burkholderiales</taxon>
        <taxon>Oxalobacteraceae</taxon>
        <taxon>Herbaspirillum</taxon>
    </lineage>
</organism>
<evidence type="ECO:0000313" key="3">
    <source>
        <dbReference type="Proteomes" id="UP000063429"/>
    </source>
</evidence>
<name>A0ABN4HW88_9BURK</name>
<accession>A0ABN4HW88</accession>
<gene>
    <name evidence="2" type="ORF">F506_09745</name>
</gene>
<keyword evidence="3" id="KW-1185">Reference proteome</keyword>
<feature type="compositionally biased region" description="Polar residues" evidence="1">
    <location>
        <begin position="124"/>
        <end position="133"/>
    </location>
</feature>
<proteinExistence type="predicted"/>